<dbReference type="GO" id="GO:0004601">
    <property type="term" value="F:peroxidase activity"/>
    <property type="evidence" value="ECO:0007669"/>
    <property type="project" value="InterPro"/>
</dbReference>
<evidence type="ECO:0000313" key="3">
    <source>
        <dbReference type="Proteomes" id="UP000185596"/>
    </source>
</evidence>
<feature type="region of interest" description="Disordered" evidence="1">
    <location>
        <begin position="1"/>
        <end position="50"/>
    </location>
</feature>
<dbReference type="CDD" id="cd03398">
    <property type="entry name" value="PAP2_haloperoxidase"/>
    <property type="match status" value="1"/>
</dbReference>
<reference evidence="2 3" key="1">
    <citation type="submission" date="2016-12" db="EMBL/GenBank/DDBJ databases">
        <title>The draft genome sequence of Actinophytocola sp. 11-183.</title>
        <authorList>
            <person name="Wang W."/>
            <person name="Yuan L."/>
        </authorList>
    </citation>
    <scope>NUCLEOTIDE SEQUENCE [LARGE SCALE GENOMIC DNA]</scope>
    <source>
        <strain evidence="2 3">11-183</strain>
    </source>
</reference>
<name>A0A1Q8CSD4_9PSEU</name>
<dbReference type="STRING" id="1912961.BU204_12765"/>
<organism evidence="2 3">
    <name type="scientific">Actinophytocola xanthii</name>
    <dbReference type="NCBI Taxonomy" id="1912961"/>
    <lineage>
        <taxon>Bacteria</taxon>
        <taxon>Bacillati</taxon>
        <taxon>Actinomycetota</taxon>
        <taxon>Actinomycetes</taxon>
        <taxon>Pseudonocardiales</taxon>
        <taxon>Pseudonocardiaceae</taxon>
    </lineage>
</organism>
<dbReference type="SUPFAM" id="SSF48317">
    <property type="entry name" value="Acid phosphatase/Vanadium-dependent haloperoxidase"/>
    <property type="match status" value="1"/>
</dbReference>
<dbReference type="InterPro" id="IPR036938">
    <property type="entry name" value="PAP2/HPO_sf"/>
</dbReference>
<dbReference type="EMBL" id="MSIE01000019">
    <property type="protein sequence ID" value="OLF17253.1"/>
    <property type="molecule type" value="Genomic_DNA"/>
</dbReference>
<sequence length="520" mass="57681">MTDLATSVRPTEQDVDRRMRAGRAVRREAAHRDYPETPPAHPTNGEERDYPYLASYSKGLPHNDLGEVDRAAYHALLRAVRTGRPRDFEEIPLARPDARKLLGPQGGLALDLMGPDSHTLVVPPAPRMDGPQAAAEMAELYWMALLREVRFTEFETSPLAAAAAADLSTYSGYQGPKEGGTVTPRTLFRGDTPADRVGPFVSQFLLQPVQYGCSRIEQRIDTVEPGVDYGTTFDEWLAIQRGAPRQTRRDFVNTRYIQTPRDLGHYTHFDVLYQPYLYAALILLGRPDHPVGVQDPGNPYLRSANQVGFPTFGTPHLITALAEVSLRAIKHTEFQQFFVHRRLRPEAFGGRVEVQLARDPHRYDEIIHRDILESEAVDRTRTRYGTALLPQGFPEGSPMSPAYQSGHSTVAGACVTVLKAWFDERAAILDPVVPSADGTRLVPYTGSDADRMTVGGELNKLAANIGAGRATAGVHYRTDNTEAYELGETIAIRMLRQQKPTFLEDGGFTLTRFDGTTVTI</sequence>
<dbReference type="Gene3D" id="1.10.606.10">
    <property type="entry name" value="Vanadium-containing Chloroperoxidase, domain 2"/>
    <property type="match status" value="1"/>
</dbReference>
<dbReference type="InterPro" id="IPR052559">
    <property type="entry name" value="V-haloperoxidase"/>
</dbReference>
<dbReference type="Proteomes" id="UP000185596">
    <property type="component" value="Unassembled WGS sequence"/>
</dbReference>
<feature type="compositionally biased region" description="Basic and acidic residues" evidence="1">
    <location>
        <begin position="11"/>
        <end position="35"/>
    </location>
</feature>
<dbReference type="AlphaFoldDB" id="A0A1Q8CSD4"/>
<dbReference type="PANTHER" id="PTHR34599:SF1">
    <property type="entry name" value="PHOSPHATIDIC ACID PHOSPHATASE TYPE 2_HALOPEROXIDASE DOMAIN-CONTAINING PROTEIN"/>
    <property type="match status" value="1"/>
</dbReference>
<feature type="compositionally biased region" description="Polar residues" evidence="1">
    <location>
        <begin position="1"/>
        <end position="10"/>
    </location>
</feature>
<accession>A0A1Q8CSD4</accession>
<evidence type="ECO:0000313" key="2">
    <source>
        <dbReference type="EMBL" id="OLF17253.1"/>
    </source>
</evidence>
<proteinExistence type="predicted"/>
<gene>
    <name evidence="2" type="ORF">BU204_12765</name>
</gene>
<comment type="caution">
    <text evidence="2">The sequence shown here is derived from an EMBL/GenBank/DDBJ whole genome shotgun (WGS) entry which is preliminary data.</text>
</comment>
<dbReference type="RefSeq" id="WP_075125852.1">
    <property type="nucleotide sequence ID" value="NZ_MSIE01000019.1"/>
</dbReference>
<protein>
    <submittedName>
        <fullName evidence="2">Phosphoesterase</fullName>
    </submittedName>
</protein>
<dbReference type="PANTHER" id="PTHR34599">
    <property type="entry name" value="PEROXIDASE-RELATED"/>
    <property type="match status" value="1"/>
</dbReference>
<keyword evidence="3" id="KW-1185">Reference proteome</keyword>
<dbReference type="InterPro" id="IPR016119">
    <property type="entry name" value="Br/Cl_peroxidase_C"/>
</dbReference>
<evidence type="ECO:0000256" key="1">
    <source>
        <dbReference type="SAM" id="MobiDB-lite"/>
    </source>
</evidence>